<accession>A0A966FXW7</accession>
<gene>
    <name evidence="2" type="ORF">GPJ16_06240</name>
</gene>
<dbReference type="InterPro" id="IPR041049">
    <property type="entry name" value="DUF5615"/>
</dbReference>
<dbReference type="AlphaFoldDB" id="A0A966FXW7"/>
<feature type="non-terminal residue" evidence="2">
    <location>
        <position position="101"/>
    </location>
</feature>
<sequence>MDEDFVQALRSLNVDLLTVADVGMLHRSDEEQIDWARQNGRVIFSFNTRDFERLHTTLIGPGLSHRKFWVGNPAVLGWLYVRIKKTVSKTKWADSTLKTRL</sequence>
<name>A0A966FXW7_MICAE</name>
<feature type="domain" description="DUF5615" evidence="1">
    <location>
        <begin position="4"/>
        <end position="57"/>
    </location>
</feature>
<protein>
    <recommendedName>
        <fullName evidence="1">DUF5615 domain-containing protein</fullName>
    </recommendedName>
</protein>
<dbReference type="EMBL" id="JAADAI010000061">
    <property type="protein sequence ID" value="NCS56563.1"/>
    <property type="molecule type" value="Genomic_DNA"/>
</dbReference>
<evidence type="ECO:0000313" key="2">
    <source>
        <dbReference type="EMBL" id="NCS56563.1"/>
    </source>
</evidence>
<organism evidence="2 3">
    <name type="scientific">Microcystis aeruginosa G11-04</name>
    <dbReference type="NCBI Taxonomy" id="2685956"/>
    <lineage>
        <taxon>Bacteria</taxon>
        <taxon>Bacillati</taxon>
        <taxon>Cyanobacteriota</taxon>
        <taxon>Cyanophyceae</taxon>
        <taxon>Oscillatoriophycideae</taxon>
        <taxon>Chroococcales</taxon>
        <taxon>Microcystaceae</taxon>
        <taxon>Microcystis</taxon>
    </lineage>
</organism>
<reference evidence="2" key="1">
    <citation type="journal article" date="2019" name="Mol. Ecol.">
        <title>Genome evolution and host-microbiome shifts correspond with intraspecific niche divergence within harmful algal bloom-forming Microcystis aeruginosa.</title>
        <authorList>
            <person name="Jackrel S.L."/>
            <person name="White J.D."/>
            <person name="Evans J.T."/>
            <person name="Buffin K."/>
            <person name="Hayden K."/>
            <person name="Sarnelle O."/>
            <person name="Denef V.J."/>
        </authorList>
    </citation>
    <scope>NUCLEOTIDE SEQUENCE</scope>
    <source>
        <strain evidence="2">G11-04</strain>
    </source>
</reference>
<proteinExistence type="predicted"/>
<dbReference type="Proteomes" id="UP000799330">
    <property type="component" value="Unassembled WGS sequence"/>
</dbReference>
<evidence type="ECO:0000313" key="3">
    <source>
        <dbReference type="Proteomes" id="UP000799330"/>
    </source>
</evidence>
<comment type="caution">
    <text evidence="2">The sequence shown here is derived from an EMBL/GenBank/DDBJ whole genome shotgun (WGS) entry which is preliminary data.</text>
</comment>
<evidence type="ECO:0000259" key="1">
    <source>
        <dbReference type="Pfam" id="PF18480"/>
    </source>
</evidence>
<dbReference type="Pfam" id="PF18480">
    <property type="entry name" value="DUF5615"/>
    <property type="match status" value="1"/>
</dbReference>